<dbReference type="SUPFAM" id="SSF82866">
    <property type="entry name" value="Multidrug efflux transporter AcrB transmembrane domain"/>
    <property type="match status" value="2"/>
</dbReference>
<dbReference type="RefSeq" id="WP_277190485.1">
    <property type="nucleotide sequence ID" value="NZ_JAROAV010000002.1"/>
</dbReference>
<dbReference type="Pfam" id="PF03176">
    <property type="entry name" value="MMPL"/>
    <property type="match status" value="2"/>
</dbReference>
<dbReference type="PANTHER" id="PTHR33406:SF6">
    <property type="entry name" value="MEMBRANE PROTEIN YDGH-RELATED"/>
    <property type="match status" value="1"/>
</dbReference>
<reference evidence="10 11" key="1">
    <citation type="submission" date="2023-03" db="EMBL/GenBank/DDBJ databases">
        <title>YIM 133296 draft genome.</title>
        <authorList>
            <person name="Xiong L."/>
        </authorList>
    </citation>
    <scope>NUCLEOTIDE SEQUENCE [LARGE SCALE GENOMIC DNA]</scope>
    <source>
        <strain evidence="10 11">YIM 133296</strain>
    </source>
</reference>
<feature type="transmembrane region" description="Helical" evidence="8">
    <location>
        <begin position="12"/>
        <end position="31"/>
    </location>
</feature>
<comment type="similarity">
    <text evidence="2">Belongs to the resistance-nodulation-cell division (RND) (TC 2.A.6) family. MmpL subfamily.</text>
</comment>
<dbReference type="EMBL" id="JAROAV010000002">
    <property type="protein sequence ID" value="MDF8262719.1"/>
    <property type="molecule type" value="Genomic_DNA"/>
</dbReference>
<dbReference type="Gene3D" id="1.20.1640.10">
    <property type="entry name" value="Multidrug efflux transporter AcrB transmembrane domain"/>
    <property type="match status" value="2"/>
</dbReference>
<proteinExistence type="inferred from homology"/>
<dbReference type="Proteomes" id="UP001528912">
    <property type="component" value="Unassembled WGS sequence"/>
</dbReference>
<evidence type="ECO:0000256" key="5">
    <source>
        <dbReference type="ARBA" id="ARBA00022989"/>
    </source>
</evidence>
<feature type="transmembrane region" description="Helical" evidence="8">
    <location>
        <begin position="526"/>
        <end position="543"/>
    </location>
</feature>
<feature type="transmembrane region" description="Helical" evidence="8">
    <location>
        <begin position="312"/>
        <end position="334"/>
    </location>
</feature>
<feature type="transmembrane region" description="Helical" evidence="8">
    <location>
        <begin position="550"/>
        <end position="571"/>
    </location>
</feature>
<evidence type="ECO:0000256" key="1">
    <source>
        <dbReference type="ARBA" id="ARBA00004651"/>
    </source>
</evidence>
<feature type="transmembrane region" description="Helical" evidence="8">
    <location>
        <begin position="367"/>
        <end position="387"/>
    </location>
</feature>
<accession>A0ABT6C3R9</accession>
<feature type="transmembrane region" description="Helical" evidence="8">
    <location>
        <begin position="661"/>
        <end position="690"/>
    </location>
</feature>
<comment type="subcellular location">
    <subcellularLocation>
        <location evidence="1">Cell membrane</location>
        <topology evidence="1">Multi-pass membrane protein</topology>
    </subcellularLocation>
</comment>
<evidence type="ECO:0000256" key="3">
    <source>
        <dbReference type="ARBA" id="ARBA00022475"/>
    </source>
</evidence>
<feature type="transmembrane region" description="Helical" evidence="8">
    <location>
        <begin position="628"/>
        <end position="649"/>
    </location>
</feature>
<feature type="domain" description="SSD" evidence="9">
    <location>
        <begin position="202"/>
        <end position="334"/>
    </location>
</feature>
<dbReference type="InterPro" id="IPR050545">
    <property type="entry name" value="Mycobact_MmpL"/>
</dbReference>
<keyword evidence="11" id="KW-1185">Reference proteome</keyword>
<dbReference type="PANTHER" id="PTHR33406">
    <property type="entry name" value="MEMBRANE PROTEIN MJ1562-RELATED"/>
    <property type="match status" value="1"/>
</dbReference>
<feature type="region of interest" description="Disordered" evidence="7">
    <location>
        <begin position="694"/>
        <end position="716"/>
    </location>
</feature>
<feature type="transmembrane region" description="Helical" evidence="8">
    <location>
        <begin position="236"/>
        <end position="259"/>
    </location>
</feature>
<comment type="caution">
    <text evidence="10">The sequence shown here is derived from an EMBL/GenBank/DDBJ whole genome shotgun (WGS) entry which is preliminary data.</text>
</comment>
<dbReference type="PROSITE" id="PS50156">
    <property type="entry name" value="SSD"/>
    <property type="match status" value="1"/>
</dbReference>
<keyword evidence="3" id="KW-1003">Cell membrane</keyword>
<evidence type="ECO:0000259" key="9">
    <source>
        <dbReference type="PROSITE" id="PS50156"/>
    </source>
</evidence>
<evidence type="ECO:0000313" key="11">
    <source>
        <dbReference type="Proteomes" id="UP001528912"/>
    </source>
</evidence>
<evidence type="ECO:0000256" key="8">
    <source>
        <dbReference type="SAM" id="Phobius"/>
    </source>
</evidence>
<evidence type="ECO:0000256" key="2">
    <source>
        <dbReference type="ARBA" id="ARBA00010157"/>
    </source>
</evidence>
<feature type="transmembrane region" description="Helical" evidence="8">
    <location>
        <begin position="586"/>
        <end position="607"/>
    </location>
</feature>
<evidence type="ECO:0000256" key="7">
    <source>
        <dbReference type="SAM" id="MobiDB-lite"/>
    </source>
</evidence>
<sequence length="716" mass="75127">MFAKLGKGVVRHPWWVIGAWVLLAAVVIATAPKLTTTNDESDFLPKHYESIKAAQLQEAKYSDTTTLGGIVVIDRQDGKALTAADNAKIKQIATDLGQQVKAPATGVAAGPPAADHRVQTLMVSFGKDADTWGDDAREVVKGMRENLGNQVKGTDLRYGITGPTAQAIDSEESDSKSEALIGIATIGLIIVLLLIIFRSPVIALLPIVLILLVSQVATGFIGWANEIFDLNADSSISVILIVVLFGIGTDYILFLMFRYRERLRMGEDKRTAMVSAVGRVGEAIASAAGAVIAAFMALVLSSLGIFRAIGPALAIAVAVMLVAGLTLVPAVVSLMGPKVFWPSKAWQREPKHTTSARIGRSLGRRPAVYAVVTGGVLVALSVFSFGFKPSFDFGSSGLPKDAESTVALNTLKQSLPAGSTDPSTVLVTSNDGGRLAQTGLTSYATGLSKVPGVGQVSPPELSKDGSTATYQVVLDDDPASEKAIDVVGGPLRDAAHRSPAGTTAYVGGSTSVYVDLDDAMVRDYKVVFPVAAVVIMLILGLLLRSIVAPLYLMASVGLGFGATLGATVLLMQSGSATGGLIFMLPIYMYLFVVALGTDYNILMVARLREEAREGRSPRDAAAKAFQHAGPTVAAAGLILAGSFASLMLAGNDLMVSMGFAISFGIGVAAFVMAMFFTPAITALLGHAAWWPGHGDARRRSTTPPPERDMELVGSRH</sequence>
<evidence type="ECO:0000256" key="4">
    <source>
        <dbReference type="ARBA" id="ARBA00022692"/>
    </source>
</evidence>
<feature type="transmembrane region" description="Helical" evidence="8">
    <location>
        <begin position="204"/>
        <end position="224"/>
    </location>
</feature>
<keyword evidence="6 8" id="KW-0472">Membrane</keyword>
<dbReference type="InterPro" id="IPR000731">
    <property type="entry name" value="SSD"/>
</dbReference>
<dbReference type="InterPro" id="IPR004869">
    <property type="entry name" value="MMPL_dom"/>
</dbReference>
<name>A0ABT6C3R9_9MICO</name>
<gene>
    <name evidence="10" type="ORF">P4R38_00485</name>
</gene>
<feature type="transmembrane region" description="Helical" evidence="8">
    <location>
        <begin position="179"/>
        <end position="197"/>
    </location>
</feature>
<evidence type="ECO:0000256" key="6">
    <source>
        <dbReference type="ARBA" id="ARBA00023136"/>
    </source>
</evidence>
<evidence type="ECO:0000313" key="10">
    <source>
        <dbReference type="EMBL" id="MDF8262719.1"/>
    </source>
</evidence>
<feature type="transmembrane region" description="Helical" evidence="8">
    <location>
        <begin position="280"/>
        <end position="306"/>
    </location>
</feature>
<keyword evidence="4 8" id="KW-0812">Transmembrane</keyword>
<keyword evidence="5 8" id="KW-1133">Transmembrane helix</keyword>
<organism evidence="10 11">
    <name type="scientific">Luteipulveratus flavus</name>
    <dbReference type="NCBI Taxonomy" id="3031728"/>
    <lineage>
        <taxon>Bacteria</taxon>
        <taxon>Bacillati</taxon>
        <taxon>Actinomycetota</taxon>
        <taxon>Actinomycetes</taxon>
        <taxon>Micrococcales</taxon>
        <taxon>Dermacoccaceae</taxon>
        <taxon>Luteipulveratus</taxon>
    </lineage>
</organism>
<protein>
    <submittedName>
        <fullName evidence="10">MMPL family transporter</fullName>
    </submittedName>
</protein>